<keyword evidence="8" id="KW-0547">Nucleotide-binding</keyword>
<evidence type="ECO:0000256" key="13">
    <source>
        <dbReference type="ARBA" id="ARBA00023180"/>
    </source>
</evidence>
<dbReference type="SMART" id="SM00220">
    <property type="entry name" value="S_TKc"/>
    <property type="match status" value="1"/>
</dbReference>
<keyword evidence="12" id="KW-0675">Receptor</keyword>
<dbReference type="CDD" id="cd14066">
    <property type="entry name" value="STKc_IRAK"/>
    <property type="match status" value="1"/>
</dbReference>
<feature type="chain" id="PRO_5044270144" evidence="16">
    <location>
        <begin position="19"/>
        <end position="725"/>
    </location>
</feature>
<evidence type="ECO:0000313" key="19">
    <source>
        <dbReference type="RefSeq" id="XP_039133649.1"/>
    </source>
</evidence>
<organism evidence="18 19">
    <name type="scientific">Dioscorea cayennensis subsp. rotundata</name>
    <name type="common">White Guinea yam</name>
    <name type="synonym">Dioscorea rotundata</name>
    <dbReference type="NCBI Taxonomy" id="55577"/>
    <lineage>
        <taxon>Eukaryota</taxon>
        <taxon>Viridiplantae</taxon>
        <taxon>Streptophyta</taxon>
        <taxon>Embryophyta</taxon>
        <taxon>Tracheophyta</taxon>
        <taxon>Spermatophyta</taxon>
        <taxon>Magnoliopsida</taxon>
        <taxon>Liliopsida</taxon>
        <taxon>Dioscoreales</taxon>
        <taxon>Dioscoreaceae</taxon>
        <taxon>Dioscorea</taxon>
    </lineage>
</organism>
<evidence type="ECO:0000313" key="18">
    <source>
        <dbReference type="Proteomes" id="UP001515500"/>
    </source>
</evidence>
<dbReference type="InterPro" id="IPR046959">
    <property type="entry name" value="PRK1-6/SRF4-like"/>
</dbReference>
<dbReference type="Pfam" id="PF00069">
    <property type="entry name" value="Pkinase"/>
    <property type="match status" value="1"/>
</dbReference>
<dbReference type="InterPro" id="IPR000719">
    <property type="entry name" value="Prot_kinase_dom"/>
</dbReference>
<sequence>MEFYAFVWALMILGFGSSGTKRSSMALTPDGLTLLTFKAAVSSDPANALVTWNEDDEDPCRWPGVSCANISGNPRVVGVAVSGKNLSGYIPSELGSLLYLRRLNLHGNRLSGHIPSELFNATSLHSLFLYDNNLSGSIPPSLCDLPRLQNLDLSKNSISGTIPLDLRHCRQLQRLLLARNRIYGEIPAGIWPEMESLSQLDLSSNQFNGSIPTDLGELGSLVGTLNLSHNHFSGEIPTSLGRLPPDVSLDLRFNNLSGEIPQTGSLVNQGPTAFLNNPLLCGFPLQNPCQNNVAPAPPGGQIPSPTTGTPPEKHGLRPGLIILISIADAVGVALIGLIAVYVYWKVKDQGNGCSCTGRSKLGGDGNSAICGCWRAGIGSDEGESDKGDGGGGGGGGEGELVAIDKGFSFELDELLRASAYVLGKSGLGIVYKVVLGNGIPVAVRRLGEGGAQRYKEFSAEAQAIGRVKHPNIVRLRAYYWAQDEKLLITDFISNGNLATALRGRAGQGSITWNARLKIIKGTGRGLSHLHECNPRKFVHGDIKPSNILLDADYNPYISDFGLIRLISIAGNEAPSSSSSGTPGGFIGAALPISKSAPLDRPNPYRAPESRFPTARPSQKSDVYSFGLILFEMLTGKPPEFSSPATPSTSTAGSDGVPELVRWVRRCFDEAKPLSEILDPVLVREVQAKKEVLGVFHVAISCTDSDPEARPRMKAVSETLDRIGGT</sequence>
<dbReference type="PANTHER" id="PTHR48007">
    <property type="entry name" value="LEUCINE-RICH REPEAT RECEPTOR-LIKE PROTEIN KINASE PXC1"/>
    <property type="match status" value="1"/>
</dbReference>
<name>A0AB40C530_DIOCR</name>
<keyword evidence="7" id="KW-0677">Repeat</keyword>
<evidence type="ECO:0000256" key="6">
    <source>
        <dbReference type="ARBA" id="ARBA00022729"/>
    </source>
</evidence>
<keyword evidence="11 15" id="KW-0472">Membrane</keyword>
<dbReference type="Pfam" id="PF08263">
    <property type="entry name" value="LRRNT_2"/>
    <property type="match status" value="1"/>
</dbReference>
<evidence type="ECO:0000259" key="17">
    <source>
        <dbReference type="PROSITE" id="PS50011"/>
    </source>
</evidence>
<evidence type="ECO:0000256" key="12">
    <source>
        <dbReference type="ARBA" id="ARBA00023170"/>
    </source>
</evidence>
<dbReference type="FunFam" id="3.80.10.10:FF:000722">
    <property type="entry name" value="Leucine-rich repeat receptor-like protein kinase"/>
    <property type="match status" value="1"/>
</dbReference>
<evidence type="ECO:0000256" key="9">
    <source>
        <dbReference type="ARBA" id="ARBA00022840"/>
    </source>
</evidence>
<feature type="region of interest" description="Disordered" evidence="14">
    <location>
        <begin position="594"/>
        <end position="617"/>
    </location>
</feature>
<feature type="signal peptide" evidence="16">
    <location>
        <begin position="1"/>
        <end position="18"/>
    </location>
</feature>
<dbReference type="GO" id="GO:0016020">
    <property type="term" value="C:membrane"/>
    <property type="evidence" value="ECO:0007669"/>
    <property type="project" value="UniProtKB-SubCell"/>
</dbReference>
<dbReference type="GO" id="GO:0005524">
    <property type="term" value="F:ATP binding"/>
    <property type="evidence" value="ECO:0007669"/>
    <property type="project" value="UniProtKB-KW"/>
</dbReference>
<dbReference type="GeneID" id="120270656"/>
<evidence type="ECO:0000256" key="15">
    <source>
        <dbReference type="SAM" id="Phobius"/>
    </source>
</evidence>
<dbReference type="InterPro" id="IPR032675">
    <property type="entry name" value="LRR_dom_sf"/>
</dbReference>
<comment type="subcellular location">
    <subcellularLocation>
        <location evidence="1">Membrane</location>
        <topology evidence="1">Single-pass type I membrane protein</topology>
    </subcellularLocation>
</comment>
<dbReference type="InterPro" id="IPR013210">
    <property type="entry name" value="LRR_N_plant-typ"/>
</dbReference>
<dbReference type="AlphaFoldDB" id="A0AB40C530"/>
<dbReference type="Pfam" id="PF13855">
    <property type="entry name" value="LRR_8"/>
    <property type="match status" value="1"/>
</dbReference>
<evidence type="ECO:0000256" key="16">
    <source>
        <dbReference type="SAM" id="SignalP"/>
    </source>
</evidence>
<proteinExistence type="inferred from homology"/>
<keyword evidence="13" id="KW-0325">Glycoprotein</keyword>
<keyword evidence="10 15" id="KW-1133">Transmembrane helix</keyword>
<feature type="transmembrane region" description="Helical" evidence="15">
    <location>
        <begin position="320"/>
        <end position="344"/>
    </location>
</feature>
<accession>A0AB40C530</accession>
<feature type="region of interest" description="Disordered" evidence="14">
    <location>
        <begin position="293"/>
        <end position="313"/>
    </location>
</feature>
<dbReference type="Proteomes" id="UP001515500">
    <property type="component" value="Chromosome 10"/>
</dbReference>
<protein>
    <submittedName>
        <fullName evidence="19">Receptor protein kinase-like protein ZAR1</fullName>
    </submittedName>
</protein>
<dbReference type="SUPFAM" id="SSF52058">
    <property type="entry name" value="L domain-like"/>
    <property type="match status" value="1"/>
</dbReference>
<dbReference type="InterPro" id="IPR008271">
    <property type="entry name" value="Ser/Thr_kinase_AS"/>
</dbReference>
<dbReference type="SMART" id="SM00369">
    <property type="entry name" value="LRR_TYP"/>
    <property type="match status" value="3"/>
</dbReference>
<keyword evidence="3" id="KW-0597">Phosphoprotein</keyword>
<dbReference type="PANTHER" id="PTHR48007:SF36">
    <property type="entry name" value="RECEPTOR PROTEIN KINASE-LIKE PROTEIN ZAR1"/>
    <property type="match status" value="1"/>
</dbReference>
<dbReference type="PROSITE" id="PS50011">
    <property type="entry name" value="PROTEIN_KINASE_DOM"/>
    <property type="match status" value="1"/>
</dbReference>
<dbReference type="GO" id="GO:0004672">
    <property type="term" value="F:protein kinase activity"/>
    <property type="evidence" value="ECO:0007669"/>
    <property type="project" value="InterPro"/>
</dbReference>
<gene>
    <name evidence="19" type="primary">LOC120270656</name>
</gene>
<evidence type="ECO:0000256" key="8">
    <source>
        <dbReference type="ARBA" id="ARBA00022741"/>
    </source>
</evidence>
<evidence type="ECO:0000256" key="4">
    <source>
        <dbReference type="ARBA" id="ARBA00022614"/>
    </source>
</evidence>
<dbReference type="Gene3D" id="3.30.200.20">
    <property type="entry name" value="Phosphorylase Kinase, domain 1"/>
    <property type="match status" value="1"/>
</dbReference>
<keyword evidence="4" id="KW-0433">Leucine-rich repeat</keyword>
<dbReference type="Pfam" id="PF00560">
    <property type="entry name" value="LRR_1"/>
    <property type="match status" value="2"/>
</dbReference>
<dbReference type="Gene3D" id="3.80.10.10">
    <property type="entry name" value="Ribonuclease Inhibitor"/>
    <property type="match status" value="2"/>
</dbReference>
<dbReference type="FunFam" id="3.80.10.10:FF:000101">
    <property type="entry name" value="LRR receptor-like serine/threonine-protein kinase ERECTA"/>
    <property type="match status" value="1"/>
</dbReference>
<dbReference type="PROSITE" id="PS00108">
    <property type="entry name" value="PROTEIN_KINASE_ST"/>
    <property type="match status" value="1"/>
</dbReference>
<evidence type="ECO:0000256" key="1">
    <source>
        <dbReference type="ARBA" id="ARBA00004479"/>
    </source>
</evidence>
<keyword evidence="18" id="KW-1185">Reference proteome</keyword>
<dbReference type="InterPro" id="IPR003591">
    <property type="entry name" value="Leu-rich_rpt_typical-subtyp"/>
</dbReference>
<dbReference type="InterPro" id="IPR011009">
    <property type="entry name" value="Kinase-like_dom_sf"/>
</dbReference>
<feature type="domain" description="Protein kinase" evidence="17">
    <location>
        <begin position="416"/>
        <end position="722"/>
    </location>
</feature>
<evidence type="ECO:0000256" key="5">
    <source>
        <dbReference type="ARBA" id="ARBA00022692"/>
    </source>
</evidence>
<dbReference type="FunFam" id="3.30.200.20:FF:000467">
    <property type="entry name" value="Leucine-rich repeat receptor-like protein kinase"/>
    <property type="match status" value="1"/>
</dbReference>
<evidence type="ECO:0000256" key="2">
    <source>
        <dbReference type="ARBA" id="ARBA00008684"/>
    </source>
</evidence>
<evidence type="ECO:0000256" key="3">
    <source>
        <dbReference type="ARBA" id="ARBA00022553"/>
    </source>
</evidence>
<keyword evidence="9" id="KW-0067">ATP-binding</keyword>
<evidence type="ECO:0000256" key="7">
    <source>
        <dbReference type="ARBA" id="ARBA00022737"/>
    </source>
</evidence>
<dbReference type="SUPFAM" id="SSF56112">
    <property type="entry name" value="Protein kinase-like (PK-like)"/>
    <property type="match status" value="1"/>
</dbReference>
<dbReference type="InterPro" id="IPR001611">
    <property type="entry name" value="Leu-rich_rpt"/>
</dbReference>
<evidence type="ECO:0000256" key="10">
    <source>
        <dbReference type="ARBA" id="ARBA00022989"/>
    </source>
</evidence>
<keyword evidence="6 16" id="KW-0732">Signal</keyword>
<dbReference type="RefSeq" id="XP_039133649.1">
    <property type="nucleotide sequence ID" value="XM_039277715.1"/>
</dbReference>
<keyword evidence="5 15" id="KW-0812">Transmembrane</keyword>
<reference evidence="19" key="1">
    <citation type="submission" date="2025-08" db="UniProtKB">
        <authorList>
            <consortium name="RefSeq"/>
        </authorList>
    </citation>
    <scope>IDENTIFICATION</scope>
</reference>
<evidence type="ECO:0000256" key="11">
    <source>
        <dbReference type="ARBA" id="ARBA00023136"/>
    </source>
</evidence>
<dbReference type="Gene3D" id="1.10.510.10">
    <property type="entry name" value="Transferase(Phosphotransferase) domain 1"/>
    <property type="match status" value="1"/>
</dbReference>
<evidence type="ECO:0000256" key="14">
    <source>
        <dbReference type="SAM" id="MobiDB-lite"/>
    </source>
</evidence>
<comment type="similarity">
    <text evidence="2">Belongs to the protein kinase superfamily. Ser/Thr protein kinase family.</text>
</comment>